<dbReference type="OrthoDB" id="9805821at2"/>
<dbReference type="SUPFAM" id="SSF52279">
    <property type="entry name" value="Beta-D-glucan exohydrolase, C-terminal domain"/>
    <property type="match status" value="1"/>
</dbReference>
<dbReference type="InterPro" id="IPR036881">
    <property type="entry name" value="Glyco_hydro_3_C_sf"/>
</dbReference>
<keyword evidence="3" id="KW-0378">Hydrolase</keyword>
<dbReference type="PROSITE" id="PS51820">
    <property type="entry name" value="PA14"/>
    <property type="match status" value="1"/>
</dbReference>
<gene>
    <name evidence="7" type="ORF">D0809_06565</name>
    <name evidence="6" type="ORF">EV142_102183</name>
</gene>
<sequence>MFKKPTLLLLIFIGHCFFAQISFAQNEKNYLNQKLTTEERVDDLVSKLTLDQKIKLLQYKGSSIKTNDLDIPAYNWWNECLHGVARAGRATVFPQAIGLSATWNAPFIEKVASAISDEARAKYDHFSALDKRGMYQGLNFWTPNINIFRDPRWGRGMETYGEDPFLTGTMASSFIKGLQGNDPNYFKTIATVKHFVVHSGPEQTRHRFNAEVTNLDFFETYTPAFKIAIQDAGVYSLMCAYNSFRGEPCCGSSYLLEDILRKRWGFNGFIVTDCGAVDDFFKDGTHEIVHTPEEASALAIKAGVSLECGDIFNALDKAVEKKLVTEAELDIVIKRLFAARFRLGMFDKKGDNPFDNIPYSVVESTKHQELSLQAARESIVLLKNGNAFLPLNKSVKTIAVIGPNSNDEEVMLANYNGFPTTIITPLQGIKNKIPKAKVLYARGSAHAEGAPSLEIITPANFFQDASGLEPGLHAKYYNNISYKGEPVISRVDEKIDFNWMDNSPIKNLNEEDFSAKWSGYIKIPVSGEINFNMFGAEEYELLIDGKSQFSFSSIYSPGYKSVNLNFKKGEIHKIDIKYASRGANAQLKLSWGLPDQNLKLEALKIARQADVVIMCMGLSPRLEGEEMDVKLDGFDGGDRTEIVLPKVQQDLIKEVKALGKPVVLVLLNGSALGLKWEDENLPAIVEAWYGGQKGGEAIADVLFGDYNPSGKLPVTFYASVDDLPAFDNYDMKGRTYKYYQGTPVYKFGYGLSYTKFSYDKLITKEVFGINEEINLSVDVENIGEREGDEVVQVYLKHLDSKVAVPLISLKAFQKIHLNKGEKKTISFTLKPSDFSVIVENGDAVVNPGKFEVFLGGGQPNGKNSSVLSKEIELKKEPKSF</sequence>
<dbReference type="GO" id="GO:0009044">
    <property type="term" value="F:xylan 1,4-beta-xylosidase activity"/>
    <property type="evidence" value="ECO:0007669"/>
    <property type="project" value="InterPro"/>
</dbReference>
<proteinExistence type="inferred from homology"/>
<dbReference type="Proteomes" id="UP000295270">
    <property type="component" value="Unassembled WGS sequence"/>
</dbReference>
<evidence type="ECO:0000256" key="2">
    <source>
        <dbReference type="ARBA" id="ARBA00022729"/>
    </source>
</evidence>
<dbReference type="AlphaFoldDB" id="A0A4Y7UEG3"/>
<evidence type="ECO:0000259" key="5">
    <source>
        <dbReference type="PROSITE" id="PS51820"/>
    </source>
</evidence>
<dbReference type="InterPro" id="IPR001764">
    <property type="entry name" value="Glyco_hydro_3_N"/>
</dbReference>
<evidence type="ECO:0000313" key="9">
    <source>
        <dbReference type="Proteomes" id="UP000298340"/>
    </source>
</evidence>
<name>A0A4Y7UEG3_9FLAO</name>
<comment type="similarity">
    <text evidence="1">Belongs to the glycosyl hydrolase 3 family.</text>
</comment>
<dbReference type="InterPro" id="IPR017853">
    <property type="entry name" value="GH"/>
</dbReference>
<dbReference type="PANTHER" id="PTHR42721:SF3">
    <property type="entry name" value="BETA-D-XYLOSIDASE 5-RELATED"/>
    <property type="match status" value="1"/>
</dbReference>
<organism evidence="7 9">
    <name type="scientific">Flavobacterium circumlabens</name>
    <dbReference type="NCBI Taxonomy" id="2133765"/>
    <lineage>
        <taxon>Bacteria</taxon>
        <taxon>Pseudomonadati</taxon>
        <taxon>Bacteroidota</taxon>
        <taxon>Flavobacteriia</taxon>
        <taxon>Flavobacteriales</taxon>
        <taxon>Flavobacteriaceae</taxon>
        <taxon>Flavobacterium</taxon>
    </lineage>
</organism>
<evidence type="ECO:0000313" key="6">
    <source>
        <dbReference type="EMBL" id="TCN59565.1"/>
    </source>
</evidence>
<reference evidence="6 8" key="1">
    <citation type="journal article" date="2015" name="Stand. Genomic Sci.">
        <title>Genomic Encyclopedia of Bacterial and Archaeal Type Strains, Phase III: the genomes of soil and plant-associated and newly described type strains.</title>
        <authorList>
            <person name="Whitman W.B."/>
            <person name="Woyke T."/>
            <person name="Klenk H.P."/>
            <person name="Zhou Y."/>
            <person name="Lilburn T.G."/>
            <person name="Beck B.J."/>
            <person name="De Vos P."/>
            <person name="Vandamme P."/>
            <person name="Eisen J.A."/>
            <person name="Garrity G."/>
            <person name="Hugenholtz P."/>
            <person name="Kyrpides N.C."/>
        </authorList>
    </citation>
    <scope>NUCLEOTIDE SEQUENCE [LARGE SCALE GENOMIC DNA]</scope>
    <source>
        <strain evidence="6 8">P5626</strain>
    </source>
</reference>
<dbReference type="InterPro" id="IPR013783">
    <property type="entry name" value="Ig-like_fold"/>
</dbReference>
<dbReference type="Pfam" id="PF07691">
    <property type="entry name" value="PA14"/>
    <property type="match status" value="1"/>
</dbReference>
<dbReference type="Gene3D" id="3.20.20.300">
    <property type="entry name" value="Glycoside hydrolase, family 3, N-terminal domain"/>
    <property type="match status" value="1"/>
</dbReference>
<dbReference type="InterPro" id="IPR044993">
    <property type="entry name" value="BXL"/>
</dbReference>
<dbReference type="InterPro" id="IPR011658">
    <property type="entry name" value="PA14_dom"/>
</dbReference>
<keyword evidence="8" id="KW-1185">Reference proteome</keyword>
<evidence type="ECO:0000256" key="1">
    <source>
        <dbReference type="ARBA" id="ARBA00005336"/>
    </source>
</evidence>
<dbReference type="GO" id="GO:0045493">
    <property type="term" value="P:xylan catabolic process"/>
    <property type="evidence" value="ECO:0007669"/>
    <property type="project" value="InterPro"/>
</dbReference>
<feature type="signal peptide" evidence="4">
    <location>
        <begin position="1"/>
        <end position="24"/>
    </location>
</feature>
<evidence type="ECO:0000313" key="8">
    <source>
        <dbReference type="Proteomes" id="UP000295270"/>
    </source>
</evidence>
<dbReference type="EMBL" id="SLWA01000002">
    <property type="protein sequence ID" value="TCN59565.1"/>
    <property type="molecule type" value="Genomic_DNA"/>
</dbReference>
<dbReference type="Proteomes" id="UP000298340">
    <property type="component" value="Unassembled WGS sequence"/>
</dbReference>
<dbReference type="GO" id="GO:0046556">
    <property type="term" value="F:alpha-L-arabinofuranosidase activity"/>
    <property type="evidence" value="ECO:0007669"/>
    <property type="project" value="TreeGrafter"/>
</dbReference>
<dbReference type="PANTHER" id="PTHR42721">
    <property type="entry name" value="SUGAR HYDROLASE-RELATED"/>
    <property type="match status" value="1"/>
</dbReference>
<feature type="chain" id="PRO_5043204731" evidence="4">
    <location>
        <begin position="25"/>
        <end position="880"/>
    </location>
</feature>
<reference evidence="7 9" key="2">
    <citation type="journal article" date="2018" name="Syst. Appl. Microbiol.">
        <title>Flavobacterium circumlabens sp. nov. and Flavobacterium cupreum sp. nov., two psychrotrophic species isolated from Antarctic environmental samples.</title>
        <authorList>
            <person name="Kralova S."/>
            <person name="Busse H.J."/>
            <person name="Svec P."/>
            <person name="Maslanova I."/>
            <person name="Stankova E."/>
            <person name="Bartak M."/>
            <person name="Sedlacek I."/>
        </authorList>
    </citation>
    <scope>NUCLEOTIDE SEQUENCE [LARGE SCALE GENOMIC DNA]</scope>
    <source>
        <strain evidence="7 9">CCM 8828</strain>
    </source>
</reference>
<protein>
    <submittedName>
        <fullName evidence="6">Beta-glucosidase</fullName>
    </submittedName>
    <submittedName>
        <fullName evidence="7">Glucan 1,4-alpha-glucosidase</fullName>
    </submittedName>
</protein>
<evidence type="ECO:0000256" key="4">
    <source>
        <dbReference type="SAM" id="SignalP"/>
    </source>
</evidence>
<comment type="caution">
    <text evidence="7">The sequence shown here is derived from an EMBL/GenBank/DDBJ whole genome shotgun (WGS) entry which is preliminary data.</text>
</comment>
<dbReference type="Gene3D" id="3.40.50.1700">
    <property type="entry name" value="Glycoside hydrolase family 3 C-terminal domain"/>
    <property type="match status" value="2"/>
</dbReference>
<dbReference type="PRINTS" id="PR00133">
    <property type="entry name" value="GLHYDRLASE3"/>
</dbReference>
<dbReference type="InterPro" id="IPR037524">
    <property type="entry name" value="PA14/GLEYA"/>
</dbReference>
<dbReference type="InterPro" id="IPR002772">
    <property type="entry name" value="Glyco_hydro_3_C"/>
</dbReference>
<dbReference type="Pfam" id="PF14310">
    <property type="entry name" value="Fn3-like"/>
    <property type="match status" value="1"/>
</dbReference>
<dbReference type="RefSeq" id="WP_132033444.1">
    <property type="nucleotide sequence ID" value="NZ_QWDN01000002.1"/>
</dbReference>
<evidence type="ECO:0000313" key="7">
    <source>
        <dbReference type="EMBL" id="TEB44850.1"/>
    </source>
</evidence>
<dbReference type="SMART" id="SM00758">
    <property type="entry name" value="PA14"/>
    <property type="match status" value="1"/>
</dbReference>
<dbReference type="GO" id="GO:0031222">
    <property type="term" value="P:arabinan catabolic process"/>
    <property type="evidence" value="ECO:0007669"/>
    <property type="project" value="TreeGrafter"/>
</dbReference>
<dbReference type="SUPFAM" id="SSF51445">
    <property type="entry name" value="(Trans)glycosidases"/>
    <property type="match status" value="1"/>
</dbReference>
<evidence type="ECO:0000256" key="3">
    <source>
        <dbReference type="ARBA" id="ARBA00022801"/>
    </source>
</evidence>
<dbReference type="EMBL" id="QWDN01000002">
    <property type="protein sequence ID" value="TEB44850.1"/>
    <property type="molecule type" value="Genomic_DNA"/>
</dbReference>
<dbReference type="SMART" id="SM01217">
    <property type="entry name" value="Fn3_like"/>
    <property type="match status" value="1"/>
</dbReference>
<keyword evidence="2 4" id="KW-0732">Signal</keyword>
<reference evidence="6" key="3">
    <citation type="submission" date="2019-03" db="EMBL/GenBank/DDBJ databases">
        <authorList>
            <person name="Whitman W."/>
            <person name="Huntemann M."/>
            <person name="Clum A."/>
            <person name="Pillay M."/>
            <person name="Palaniappan K."/>
            <person name="Varghese N."/>
            <person name="Mikhailova N."/>
            <person name="Stamatis D."/>
            <person name="Reddy T."/>
            <person name="Daum C."/>
            <person name="Shapiro N."/>
            <person name="Ivanova N."/>
            <person name="Kyrpides N."/>
            <person name="Woyke T."/>
        </authorList>
    </citation>
    <scope>NUCLEOTIDE SEQUENCE</scope>
    <source>
        <strain evidence="6">P5626</strain>
    </source>
</reference>
<dbReference type="Gene3D" id="2.60.40.10">
    <property type="entry name" value="Immunoglobulins"/>
    <property type="match status" value="1"/>
</dbReference>
<feature type="domain" description="PA14" evidence="5">
    <location>
        <begin position="467"/>
        <end position="607"/>
    </location>
</feature>
<dbReference type="Pfam" id="PF00933">
    <property type="entry name" value="Glyco_hydro_3"/>
    <property type="match status" value="1"/>
</dbReference>
<dbReference type="SUPFAM" id="SSF56988">
    <property type="entry name" value="Anthrax protective antigen"/>
    <property type="match status" value="1"/>
</dbReference>
<accession>A0A4Y7UEG3</accession>
<dbReference type="Pfam" id="PF01915">
    <property type="entry name" value="Glyco_hydro_3_C"/>
    <property type="match status" value="1"/>
</dbReference>
<dbReference type="InterPro" id="IPR026891">
    <property type="entry name" value="Fn3-like"/>
</dbReference>
<dbReference type="InterPro" id="IPR036962">
    <property type="entry name" value="Glyco_hydro_3_N_sf"/>
</dbReference>